<reference evidence="9" key="2">
    <citation type="submission" date="2023-04" db="EMBL/GenBank/DDBJ databases">
        <authorList>
            <person name="Bruccoleri R.E."/>
            <person name="Oakeley E.J."/>
            <person name="Faust A.-M."/>
            <person name="Dessus-Babus S."/>
            <person name="Altorfer M."/>
            <person name="Burckhardt D."/>
            <person name="Oertli M."/>
            <person name="Naumann U."/>
            <person name="Petersen F."/>
            <person name="Wong J."/>
        </authorList>
    </citation>
    <scope>NUCLEOTIDE SEQUENCE</scope>
    <source>
        <strain evidence="9">GSM-AAB239-AS_SAM_17_03QT</strain>
        <tissue evidence="9">Leaf</tissue>
    </source>
</reference>
<feature type="domain" description="PHD-type" evidence="8">
    <location>
        <begin position="348"/>
        <end position="399"/>
    </location>
</feature>
<accession>A0AAX6EKT7</accession>
<dbReference type="EMBL" id="JANAVB010035820">
    <property type="protein sequence ID" value="KAJ6804445.1"/>
    <property type="molecule type" value="Genomic_DNA"/>
</dbReference>
<feature type="region of interest" description="Disordered" evidence="7">
    <location>
        <begin position="318"/>
        <end position="341"/>
    </location>
</feature>
<feature type="compositionally biased region" description="Basic and acidic residues" evidence="7">
    <location>
        <begin position="407"/>
        <end position="420"/>
    </location>
</feature>
<feature type="region of interest" description="Disordered" evidence="7">
    <location>
        <begin position="467"/>
        <end position="547"/>
    </location>
</feature>
<name>A0AAX6EKT7_IRIPA</name>
<dbReference type="InterPro" id="IPR001965">
    <property type="entry name" value="Znf_PHD"/>
</dbReference>
<dbReference type="GO" id="GO:0008270">
    <property type="term" value="F:zinc ion binding"/>
    <property type="evidence" value="ECO:0007669"/>
    <property type="project" value="UniProtKB-KW"/>
</dbReference>
<evidence type="ECO:0000256" key="4">
    <source>
        <dbReference type="ARBA" id="ARBA00023015"/>
    </source>
</evidence>
<dbReference type="InterPro" id="IPR056280">
    <property type="entry name" value="AIPP2-like_SPOC"/>
</dbReference>
<feature type="compositionally biased region" description="Polar residues" evidence="7">
    <location>
        <begin position="318"/>
        <end position="331"/>
    </location>
</feature>
<dbReference type="SMART" id="SM00249">
    <property type="entry name" value="PHD"/>
    <property type="match status" value="1"/>
</dbReference>
<feature type="compositionally biased region" description="Polar residues" evidence="7">
    <location>
        <begin position="1386"/>
        <end position="1415"/>
    </location>
</feature>
<feature type="compositionally biased region" description="Basic and acidic residues" evidence="7">
    <location>
        <begin position="813"/>
        <end position="824"/>
    </location>
</feature>
<evidence type="ECO:0000259" key="8">
    <source>
        <dbReference type="PROSITE" id="PS50016"/>
    </source>
</evidence>
<dbReference type="GO" id="GO:0034244">
    <property type="term" value="P:negative regulation of transcription elongation by RNA polymerase II"/>
    <property type="evidence" value="ECO:0007669"/>
    <property type="project" value="InterPro"/>
</dbReference>
<feature type="compositionally biased region" description="Basic and acidic residues" evidence="7">
    <location>
        <begin position="429"/>
        <end position="438"/>
    </location>
</feature>
<dbReference type="Pfam" id="PF23121">
    <property type="entry name" value="SPOC_AIPP2"/>
    <property type="match status" value="1"/>
</dbReference>
<reference evidence="9" key="1">
    <citation type="journal article" date="2023" name="GigaByte">
        <title>Genome assembly of the bearded iris, Iris pallida Lam.</title>
        <authorList>
            <person name="Bruccoleri R.E."/>
            <person name="Oakeley E.J."/>
            <person name="Faust A.M.E."/>
            <person name="Altorfer M."/>
            <person name="Dessus-Babus S."/>
            <person name="Burckhardt D."/>
            <person name="Oertli M."/>
            <person name="Naumann U."/>
            <person name="Petersen F."/>
            <person name="Wong J."/>
        </authorList>
    </citation>
    <scope>NUCLEOTIDE SEQUENCE</scope>
    <source>
        <strain evidence="9">GSM-AAB239-AS_SAM_17_03QT</strain>
    </source>
</reference>
<dbReference type="GO" id="GO:0140566">
    <property type="term" value="F:histone reader activity"/>
    <property type="evidence" value="ECO:0007669"/>
    <property type="project" value="InterPro"/>
</dbReference>
<feature type="compositionally biased region" description="Polar residues" evidence="7">
    <location>
        <begin position="512"/>
        <end position="535"/>
    </location>
</feature>
<comment type="caution">
    <text evidence="9">The sequence shown here is derived from an EMBL/GenBank/DDBJ whole genome shotgun (WGS) entry which is preliminary data.</text>
</comment>
<evidence type="ECO:0000256" key="6">
    <source>
        <dbReference type="PROSITE-ProRule" id="PRU00146"/>
    </source>
</evidence>
<feature type="region of interest" description="Disordered" evidence="7">
    <location>
        <begin position="810"/>
        <end position="832"/>
    </location>
</feature>
<keyword evidence="1" id="KW-0479">Metal-binding</keyword>
<feature type="region of interest" description="Disordered" evidence="7">
    <location>
        <begin position="723"/>
        <end position="790"/>
    </location>
</feature>
<dbReference type="Proteomes" id="UP001140949">
    <property type="component" value="Unassembled WGS sequence"/>
</dbReference>
<keyword evidence="2 6" id="KW-0863">Zinc-finger</keyword>
<feature type="region of interest" description="Disordered" evidence="7">
    <location>
        <begin position="574"/>
        <end position="600"/>
    </location>
</feature>
<dbReference type="InterPro" id="IPR019787">
    <property type="entry name" value="Znf_PHD-finger"/>
</dbReference>
<evidence type="ECO:0000256" key="3">
    <source>
        <dbReference type="ARBA" id="ARBA00022833"/>
    </source>
</evidence>
<evidence type="ECO:0000256" key="2">
    <source>
        <dbReference type="ARBA" id="ARBA00022771"/>
    </source>
</evidence>
<feature type="compositionally biased region" description="Polar residues" evidence="7">
    <location>
        <begin position="471"/>
        <end position="493"/>
    </location>
</feature>
<dbReference type="Gene3D" id="3.30.40.10">
    <property type="entry name" value="Zinc/RING finger domain, C3HC4 (zinc finger)"/>
    <property type="match status" value="1"/>
</dbReference>
<keyword evidence="4" id="KW-0805">Transcription regulation</keyword>
<evidence type="ECO:0000256" key="1">
    <source>
        <dbReference type="ARBA" id="ARBA00022723"/>
    </source>
</evidence>
<evidence type="ECO:0000256" key="5">
    <source>
        <dbReference type="ARBA" id="ARBA00023163"/>
    </source>
</evidence>
<feature type="compositionally biased region" description="Basic and acidic residues" evidence="7">
    <location>
        <begin position="926"/>
        <end position="941"/>
    </location>
</feature>
<dbReference type="SUPFAM" id="SSF57903">
    <property type="entry name" value="FYVE/PHD zinc finger"/>
    <property type="match status" value="1"/>
</dbReference>
<dbReference type="InterPro" id="IPR049914">
    <property type="entry name" value="PHD1-3/5-6"/>
</dbReference>
<feature type="compositionally biased region" description="Low complexity" evidence="7">
    <location>
        <begin position="756"/>
        <end position="766"/>
    </location>
</feature>
<evidence type="ECO:0000256" key="7">
    <source>
        <dbReference type="SAM" id="MobiDB-lite"/>
    </source>
</evidence>
<keyword evidence="10" id="KW-1185">Reference proteome</keyword>
<gene>
    <name evidence="9" type="ORF">M6B38_183275</name>
</gene>
<feature type="compositionally biased region" description="Low complexity" evidence="7">
    <location>
        <begin position="587"/>
        <end position="600"/>
    </location>
</feature>
<evidence type="ECO:0000313" key="9">
    <source>
        <dbReference type="EMBL" id="KAJ6804445.1"/>
    </source>
</evidence>
<proteinExistence type="predicted"/>
<keyword evidence="3" id="KW-0862">Zinc</keyword>
<sequence>MHLNRTLSAMESKIDYGFSGSTCGIKEADTCSSVDLDRTPTYKSRIYDVSQHAASETSNLLSASPTRDCSANAESKATLKPSVTCDASEDIDIPLTVPSVETIEEAVLEKKRHDTADDFCPSNSHTVSDLCHRTFSSQEEEHCGSECNGDNISCISGVRGSSTSAGGHSFHEKDAPYFSASSSSLLAKAIKNEVKIKATDCFNDSDNRNSQSNYRRSRTRTKGSLEDNAGSADPAFNDKSDLSEFPLLSINPSPKVEPPCHETPSSSGQDGVIKDSEATVKIAEPCLETENGTNNEISSDKLARSSAISKQSEMLKILTSSTQGTQKQPQSIMVGGGNSESETELEDVKVCDICGDAGREGLLAICSRCSDGAEHIYCMRKMLRKVPEGEWLCEECRLKEDTRNKEEQQLKVETVNKAEMSETTSGPSKDFKHKDTEKKVGKSETVFGTSKECMVKGDTGNKMESKFEKVSGTSKHSSLKATSHNSLRTSSKLPPNVDTKVKNTDLRGTPKGLQSQQLSFKRQADSQDIISMTNSKKSREANVEAGSPRKKIAFLRESSFKDTGKGGIANMLPSIGGQPSNVSHAFSRSQSSLGSGSSNVQGLLRPPVGLSKSASFNNFHAKPKVNKESAPIDTRKEALVRSMSKSASFKSGRSGLSSTVSASKTHFINQRPLENPRGLKMAKETSVMEKKKSSMPDRPPGNSLVRAVASVAVQKLDSKMAKNGIKLKNTSESNMNKVSDVPNSLGVNGTKKHLTSSSNRSGGESFSVEHSAEDKRARQHSKEGACGSSSAIDKLYNNTDAVPKRGILQSVESSHRDDKTKDHNTSNSPRKVLSNGNWVLRCLRCNETSHATQFCSRNKIKLSALRPSAEQNSRAANKKGNRWKDAVEAAITKSRIQKSSRQLDEPEGFPVSSADMSFDVVTSRQESLRSSEPDPSKRTDAADLGQQAMQPIKVSSTPPLGDLSANVPVTDELNVNRVMHILPDEASLFSKPFRTSAIPELNFIWHGSIEVLTTRRDHELFDGIQVHLSSCASLKVHDVVIKFSSTLQLEEVSRISAWPWQFQGTSPKEENIALFLFAKDIESYERSYSKLIEKMLKNDLALRGNIDGIDLLIYPSNNLPLKSQRWNRLFYLWGVFSGRKTDCSKFLPSSQKKPSGAILKAEPLVQDLPCSLSSLVPPPQKAVLVENTGNESPHRSPKSKALKSSTSRDDLSISSFKFDDKMPKLQNYPLFHNSSDRSVADSTVPVVHISSSFPVDHPSGNMNHLSSLLVTHPESTFQMNTSQSCPEVKNDDTYPRNIDHDPEGKPVKPCVHVTANSEEVDLNRELSPNYSDCRQGMEICRTEKTMAEKDISLTNESVLYDGPQGNQMEVDHLSQEFRPNQKRAHSCSTETGSQASGETSRSTGDPTMWTDNASCSPFKDEREQKKMCYSERHLSTGFREETFCAKLSSKVHPLLVASFSNKEHRKFLDVSCGEAIIHDSPSDGKFFPLEPSPLKTAKADEVVYIVSSDDEETPGSNTPNLELVLGSEKRAPKPKTRHLLFQSVDREVGQKNPLVSAADDEDAALSLSLAVPASKVARPILQSQQLMSDTPHVNTSLLLFSASTDTG</sequence>
<feature type="region of interest" description="Disordered" evidence="7">
    <location>
        <begin position="201"/>
        <end position="274"/>
    </location>
</feature>
<feature type="compositionally biased region" description="Polar residues" evidence="7">
    <location>
        <begin position="728"/>
        <end position="747"/>
    </location>
</feature>
<feature type="compositionally biased region" description="Polar residues" evidence="7">
    <location>
        <begin position="577"/>
        <end position="586"/>
    </location>
</feature>
<organism evidence="9 10">
    <name type="scientific">Iris pallida</name>
    <name type="common">Sweet iris</name>
    <dbReference type="NCBI Taxonomy" id="29817"/>
    <lineage>
        <taxon>Eukaryota</taxon>
        <taxon>Viridiplantae</taxon>
        <taxon>Streptophyta</taxon>
        <taxon>Embryophyta</taxon>
        <taxon>Tracheophyta</taxon>
        <taxon>Spermatophyta</taxon>
        <taxon>Magnoliopsida</taxon>
        <taxon>Liliopsida</taxon>
        <taxon>Asparagales</taxon>
        <taxon>Iridaceae</taxon>
        <taxon>Iridoideae</taxon>
        <taxon>Irideae</taxon>
        <taxon>Iris</taxon>
    </lineage>
</organism>
<feature type="region of interest" description="Disordered" evidence="7">
    <location>
        <begin position="1377"/>
        <end position="1416"/>
    </location>
</feature>
<feature type="region of interest" description="Disordered" evidence="7">
    <location>
        <begin position="897"/>
        <end position="959"/>
    </location>
</feature>
<feature type="compositionally biased region" description="Basic and acidic residues" evidence="7">
    <location>
        <begin position="770"/>
        <end position="783"/>
    </location>
</feature>
<dbReference type="PANTHER" id="PTHR33304">
    <property type="match status" value="1"/>
</dbReference>
<feature type="compositionally biased region" description="Polar residues" evidence="7">
    <location>
        <begin position="947"/>
        <end position="958"/>
    </location>
</feature>
<feature type="region of interest" description="Disordered" evidence="7">
    <location>
        <begin position="1186"/>
        <end position="1207"/>
    </location>
</feature>
<dbReference type="PANTHER" id="PTHR33304:SF9">
    <property type="entry name" value="RING_FYVE_PHD ZINC FINGER SUPERFAMILY PROTEIN"/>
    <property type="match status" value="1"/>
</dbReference>
<dbReference type="InterPro" id="IPR011011">
    <property type="entry name" value="Znf_FYVE_PHD"/>
</dbReference>
<evidence type="ECO:0000313" key="10">
    <source>
        <dbReference type="Proteomes" id="UP001140949"/>
    </source>
</evidence>
<dbReference type="InterPro" id="IPR013083">
    <property type="entry name" value="Znf_RING/FYVE/PHD"/>
</dbReference>
<keyword evidence="5" id="KW-0804">Transcription</keyword>
<dbReference type="PROSITE" id="PS50016">
    <property type="entry name" value="ZF_PHD_2"/>
    <property type="match status" value="1"/>
</dbReference>
<protein>
    <recommendedName>
        <fullName evidence="8">PHD-type domain-containing protein</fullName>
    </recommendedName>
</protein>
<feature type="region of interest" description="Disordered" evidence="7">
    <location>
        <begin position="407"/>
        <end position="438"/>
    </location>
</feature>